<keyword evidence="3" id="KW-1185">Reference proteome</keyword>
<evidence type="ECO:0000259" key="1">
    <source>
        <dbReference type="Pfam" id="PF10551"/>
    </source>
</evidence>
<dbReference type="Proteomes" id="UP000663879">
    <property type="component" value="Unassembled WGS sequence"/>
</dbReference>
<reference evidence="2" key="1">
    <citation type="submission" date="2021-02" db="EMBL/GenBank/DDBJ databases">
        <authorList>
            <person name="Nowell W R."/>
        </authorList>
    </citation>
    <scope>NUCLEOTIDE SEQUENCE</scope>
    <source>
        <strain evidence="2">Ploen Becks lab</strain>
    </source>
</reference>
<dbReference type="InterPro" id="IPR018289">
    <property type="entry name" value="MULE_transposase_dom"/>
</dbReference>
<protein>
    <recommendedName>
        <fullName evidence="1">MULE transposase domain-containing protein</fullName>
    </recommendedName>
</protein>
<name>A0A813PRY8_9BILA</name>
<dbReference type="Pfam" id="PF10551">
    <property type="entry name" value="MULE"/>
    <property type="match status" value="1"/>
</dbReference>
<organism evidence="2 3">
    <name type="scientific">Brachionus calyciflorus</name>
    <dbReference type="NCBI Taxonomy" id="104777"/>
    <lineage>
        <taxon>Eukaryota</taxon>
        <taxon>Metazoa</taxon>
        <taxon>Spiralia</taxon>
        <taxon>Gnathifera</taxon>
        <taxon>Rotifera</taxon>
        <taxon>Eurotatoria</taxon>
        <taxon>Monogononta</taxon>
        <taxon>Pseudotrocha</taxon>
        <taxon>Ploima</taxon>
        <taxon>Brachionidae</taxon>
        <taxon>Brachionus</taxon>
    </lineage>
</organism>
<feature type="domain" description="MULE transposase" evidence="1">
    <location>
        <begin position="40"/>
        <end position="130"/>
    </location>
</feature>
<gene>
    <name evidence="2" type="ORF">OXX778_LOCUS4123</name>
</gene>
<sequence length="131" mass="15067">MFTFGVDLDVGSDDDHFHLGMTSYNLLKNIELAGPNKGIFHLDCTYKIIKFNYLLIVFGLTDIERKIFTICFMFSSHEQQKDFDFFFTSLIDLCQKFDINFSPEFLIIDACKAMALSIKKNLIGCASFICE</sequence>
<comment type="caution">
    <text evidence="2">The sequence shown here is derived from an EMBL/GenBank/DDBJ whole genome shotgun (WGS) entry which is preliminary data.</text>
</comment>
<evidence type="ECO:0000313" key="3">
    <source>
        <dbReference type="Proteomes" id="UP000663879"/>
    </source>
</evidence>
<dbReference type="EMBL" id="CAJNOC010000394">
    <property type="protein sequence ID" value="CAF0754992.1"/>
    <property type="molecule type" value="Genomic_DNA"/>
</dbReference>
<evidence type="ECO:0000313" key="2">
    <source>
        <dbReference type="EMBL" id="CAF0754992.1"/>
    </source>
</evidence>
<accession>A0A813PRY8</accession>
<proteinExistence type="predicted"/>
<dbReference type="AlphaFoldDB" id="A0A813PRY8"/>